<dbReference type="Gene3D" id="3.40.50.150">
    <property type="entry name" value="Vaccinia Virus protein VP39"/>
    <property type="match status" value="1"/>
</dbReference>
<protein>
    <submittedName>
        <fullName evidence="3">Adenine-specific methyltransferase</fullName>
        <ecNumber evidence="3">2.1.1.72</ecNumber>
    </submittedName>
</protein>
<dbReference type="Pfam" id="PF21106">
    <property type="entry name" value="YtxK_like"/>
    <property type="match status" value="1"/>
</dbReference>
<dbReference type="GO" id="GO:0032259">
    <property type="term" value="P:methylation"/>
    <property type="evidence" value="ECO:0007669"/>
    <property type="project" value="UniProtKB-KW"/>
</dbReference>
<dbReference type="GO" id="GO:0009007">
    <property type="term" value="F:site-specific DNA-methyltransferase (adenine-specific) activity"/>
    <property type="evidence" value="ECO:0007669"/>
    <property type="project" value="UniProtKB-EC"/>
</dbReference>
<feature type="domain" description="YtxK-like N-terminal helical" evidence="2">
    <location>
        <begin position="14"/>
        <end position="95"/>
    </location>
</feature>
<reference evidence="3 4" key="1">
    <citation type="submission" date="2013-08" db="EMBL/GenBank/DDBJ databases">
        <title>Lactobacillus wasatchii sp. WDC04, a late gas producing bacteria isolated from aged chedder cheese.</title>
        <authorList>
            <person name="Oberg C.J."/>
            <person name="Culumber M."/>
            <person name="McMahon D.J."/>
            <person name="Broadbent J.R."/>
            <person name="Oberg T.S."/>
            <person name="Ortaki F."/>
        </authorList>
    </citation>
    <scope>NUCLEOTIDE SEQUENCE [LARGE SCALE GENOMIC DNA]</scope>
    <source>
        <strain evidence="3 4">WDC04</strain>
    </source>
</reference>
<dbReference type="InterPro" id="IPR048375">
    <property type="entry name" value="YtxK-like_N"/>
</dbReference>
<evidence type="ECO:0000313" key="4">
    <source>
        <dbReference type="Proteomes" id="UP000032279"/>
    </source>
</evidence>
<dbReference type="PROSITE" id="PS51257">
    <property type="entry name" value="PROKAR_LIPOPROTEIN"/>
    <property type="match status" value="1"/>
</dbReference>
<dbReference type="Pfam" id="PF02384">
    <property type="entry name" value="N6_Mtase"/>
    <property type="match status" value="1"/>
</dbReference>
<dbReference type="RefSeq" id="WP_404824769.1">
    <property type="nucleotide sequence ID" value="NZ_AWTT01000044.1"/>
</dbReference>
<dbReference type="STRING" id="1335616.WDC_1573"/>
<gene>
    <name evidence="3" type="ORF">WDC_1573</name>
</gene>
<dbReference type="GO" id="GO:0003677">
    <property type="term" value="F:DNA binding"/>
    <property type="evidence" value="ECO:0007669"/>
    <property type="project" value="InterPro"/>
</dbReference>
<dbReference type="SUPFAM" id="SSF53335">
    <property type="entry name" value="S-adenosyl-L-methionine-dependent methyltransferases"/>
    <property type="match status" value="1"/>
</dbReference>
<keyword evidence="3" id="KW-0808">Transferase</keyword>
<dbReference type="InterPro" id="IPR029063">
    <property type="entry name" value="SAM-dependent_MTases_sf"/>
</dbReference>
<dbReference type="InterPro" id="IPR052933">
    <property type="entry name" value="DNA_Protect_Modify"/>
</dbReference>
<keyword evidence="4" id="KW-1185">Reference proteome</keyword>
<dbReference type="Proteomes" id="UP000032279">
    <property type="component" value="Unassembled WGS sequence"/>
</dbReference>
<dbReference type="PANTHER" id="PTHR41313">
    <property type="entry name" value="ADENINE-SPECIFIC METHYLTRANSFERASE"/>
    <property type="match status" value="1"/>
</dbReference>
<evidence type="ECO:0000313" key="3">
    <source>
        <dbReference type="EMBL" id="KIS02855.1"/>
    </source>
</evidence>
<dbReference type="EMBL" id="AWTT01000044">
    <property type="protein sequence ID" value="KIS02855.1"/>
    <property type="molecule type" value="Genomic_DNA"/>
</dbReference>
<sequence>MDWSECKLTQDKVESLFKLFDESTTLLQQSVSSSCLDAFIENAENIIDDGHVQIENGQPNSATVQKLAAVYRQLNLNEAKPEEIRTVVQLSMLKAIKQDKIQSNHQMTPDTIGILMAYLLEKVSKFSTPFSMFDLSVGTGNLLTTVMNHLHTVTKQPIHGYGIDNDESMLAVANINTVLQHQQIDLYHQDAIDSLDIPQSDLVVSDLPVGYYPLDDNAKNYETRATKGHSYVHHLLIEQAMNYLKPGGFGVFLVPANLFQSSESKQFVGWIQQHAHLQGLINLPGELFQNKQSQKSILLLQRQGPNSKQATKVLLGEFPSFKNKTEFASFMQEIDHWVVTNLDV</sequence>
<dbReference type="GO" id="GO:0008170">
    <property type="term" value="F:N-methyltransferase activity"/>
    <property type="evidence" value="ECO:0007669"/>
    <property type="project" value="InterPro"/>
</dbReference>
<dbReference type="InterPro" id="IPR016843">
    <property type="entry name" value="S-AdoMet-dep_Ade-MeTrfase_prd"/>
</dbReference>
<dbReference type="InterPro" id="IPR003356">
    <property type="entry name" value="DNA_methylase_A-5"/>
</dbReference>
<comment type="caution">
    <text evidence="3">The sequence shown here is derived from an EMBL/GenBank/DDBJ whole genome shotgun (WGS) entry which is preliminary data.</text>
</comment>
<dbReference type="EC" id="2.1.1.72" evidence="3"/>
<dbReference type="Gene3D" id="1.10.150.470">
    <property type="match status" value="1"/>
</dbReference>
<organism evidence="3 4">
    <name type="scientific">Paucilactobacillus wasatchensis</name>
    <dbReference type="NCBI Taxonomy" id="1335616"/>
    <lineage>
        <taxon>Bacteria</taxon>
        <taxon>Bacillati</taxon>
        <taxon>Bacillota</taxon>
        <taxon>Bacilli</taxon>
        <taxon>Lactobacillales</taxon>
        <taxon>Lactobacillaceae</taxon>
        <taxon>Paucilactobacillus</taxon>
    </lineage>
</organism>
<evidence type="ECO:0000259" key="2">
    <source>
        <dbReference type="Pfam" id="PF21106"/>
    </source>
</evidence>
<evidence type="ECO:0000259" key="1">
    <source>
        <dbReference type="Pfam" id="PF02384"/>
    </source>
</evidence>
<dbReference type="PANTHER" id="PTHR41313:SF1">
    <property type="entry name" value="DNA METHYLASE ADENINE-SPECIFIC DOMAIN-CONTAINING PROTEIN"/>
    <property type="match status" value="1"/>
</dbReference>
<proteinExistence type="predicted"/>
<dbReference type="PATRIC" id="fig|1335616.4.peg.1581"/>
<keyword evidence="3" id="KW-0489">Methyltransferase</keyword>
<name>A0A0D1A4M1_9LACO</name>
<dbReference type="PIRSF" id="PIRSF026567">
    <property type="entry name" value="Adenine_mtase_bact_prd"/>
    <property type="match status" value="1"/>
</dbReference>
<accession>A0A0D1A4M1</accession>
<dbReference type="AlphaFoldDB" id="A0A0D1A4M1"/>
<feature type="domain" description="DNA methylase adenine-specific" evidence="1">
    <location>
        <begin position="107"/>
        <end position="315"/>
    </location>
</feature>